<dbReference type="AlphaFoldDB" id="A0A183AIK2"/>
<dbReference type="Proteomes" id="UP000272942">
    <property type="component" value="Unassembled WGS sequence"/>
</dbReference>
<dbReference type="WBParaSite" id="ECPE_0000680001-mRNA-1">
    <property type="protein sequence ID" value="ECPE_0000680001-mRNA-1"/>
    <property type="gene ID" value="ECPE_0000680001"/>
</dbReference>
<dbReference type="Gene3D" id="3.90.1150.10">
    <property type="entry name" value="Aspartate Aminotransferase, domain 1"/>
    <property type="match status" value="1"/>
</dbReference>
<reference evidence="3" key="1">
    <citation type="submission" date="2016-06" db="UniProtKB">
        <authorList>
            <consortium name="WormBaseParasite"/>
        </authorList>
    </citation>
    <scope>IDENTIFICATION</scope>
</reference>
<reference evidence="1 2" key="2">
    <citation type="submission" date="2018-11" db="EMBL/GenBank/DDBJ databases">
        <authorList>
            <consortium name="Pathogen Informatics"/>
        </authorList>
    </citation>
    <scope>NUCLEOTIDE SEQUENCE [LARGE SCALE GENOMIC DNA]</scope>
    <source>
        <strain evidence="1 2">Egypt</strain>
    </source>
</reference>
<dbReference type="InterPro" id="IPR015422">
    <property type="entry name" value="PyrdxlP-dep_Trfase_small"/>
</dbReference>
<evidence type="ECO:0000313" key="3">
    <source>
        <dbReference type="WBParaSite" id="ECPE_0000680001-mRNA-1"/>
    </source>
</evidence>
<dbReference type="OrthoDB" id="10250117at2759"/>
<evidence type="ECO:0000313" key="1">
    <source>
        <dbReference type="EMBL" id="VDP79345.1"/>
    </source>
</evidence>
<evidence type="ECO:0000313" key="2">
    <source>
        <dbReference type="Proteomes" id="UP000272942"/>
    </source>
</evidence>
<dbReference type="EMBL" id="UZAN01043828">
    <property type="protein sequence ID" value="VDP79345.1"/>
    <property type="molecule type" value="Genomic_DNA"/>
</dbReference>
<organism evidence="3">
    <name type="scientific">Echinostoma caproni</name>
    <dbReference type="NCBI Taxonomy" id="27848"/>
    <lineage>
        <taxon>Eukaryota</taxon>
        <taxon>Metazoa</taxon>
        <taxon>Spiralia</taxon>
        <taxon>Lophotrochozoa</taxon>
        <taxon>Platyhelminthes</taxon>
        <taxon>Trematoda</taxon>
        <taxon>Digenea</taxon>
        <taxon>Plagiorchiida</taxon>
        <taxon>Echinostomata</taxon>
        <taxon>Echinostomatoidea</taxon>
        <taxon>Echinostomatidae</taxon>
        <taxon>Echinostoma</taxon>
    </lineage>
</organism>
<protein>
    <submittedName>
        <fullName evidence="3">Mediator of RNA polymerase II transcription subunit 25</fullName>
    </submittedName>
</protein>
<sequence length="112" mass="12558">MVFEAAEVVVLNLDHHMQHMLVMRDALEQSLRQTFPPDGPVRVIIFGQDRCVPASVHSRGTDFSAVCRRLGGRLPNTVNVAFVGPSCLNGEFLLNHVCCFVCFFNWKQSGMH</sequence>
<proteinExistence type="predicted"/>
<keyword evidence="2" id="KW-1185">Reference proteome</keyword>
<accession>A0A183AIK2</accession>
<gene>
    <name evidence="1" type="ORF">ECPE_LOCUS6787</name>
</gene>
<name>A0A183AIK2_9TREM</name>